<dbReference type="OrthoDB" id="5341131at2"/>
<dbReference type="InterPro" id="IPR009091">
    <property type="entry name" value="RCC1/BLIP-II"/>
</dbReference>
<dbReference type="RefSeq" id="WP_128985956.1">
    <property type="nucleotide sequence ID" value="NZ_PDJZ01000003.1"/>
</dbReference>
<sequence length="1082" mass="123218">MIQKEEYIALAINKYIAENAKIPKDEDSNLDWEEIEPYLGVNFTKTNPFTKNELIVVFDEKNSAFIKGILEVDSKYKTDFNYLYSFYTTNQFRVNTQAPKDNTKTNLLIGSQVLYGKLQEDIKEKLSINEKVYFEGQNCTKDEYFYEIKNKELVYKNCRGDYSIEVYQESPIYLDDSEDLNYVRAKIGDKAYVQKNGEWFEYYFQGSVEFPWIAVGDGTALTSKVEEEEAFEEKVLKYIPNAKDLVIRQSGGCMLANGDIFCWGNNVNKKVGISSYGQIDEGLSPDFINTPVMLKTQIDNIKVGTTTYDIKSKNWYNNPYRVKFDKMSMNSTNVCGISPIFIDGVNATVKVGGDLYCNGRINSTYYEDLSTNVIESSILKRNKFFYTGKADGLNNSTEIYLKDLAMVEDAMAVLTDTGKIYTIGKNYKGALGINRSDNFYQSETPLLVSSDTGIIFKKIFALRDTRTFGAIDTENRFYIWGDRGNTIYLRPTLISNSLKFDPDAIFVNTNEFILKSLTGTFYKTNGTAIQSVPASTIEGNPISLSYYKDNLGQEFWLYIDENLKLKGSSSLLSCKEPNETTNCNSVSNEIFDTSLVQLNSTNNQVNSKYANFTNVSVFKLDHQISEIYEDFEDDLVGWNRQNTHDGGTQATTFLGRWGSGSSAIDYVNKTFDFGSSNANKAITIKLDFYEIDSWDNEIFYIYINGIRHNLSSFPGEVYINGELQNTVAKNFRLNRNDGGTSLVVSGSSWSGDEEKHQITINTTLNSSGRVRLGFSSTLNESVSNESWGVDNIEIYRSSDNKLLERNDFEPISGWSSTTVTAVPDNGDTTQVPATRFLGRFPANSPCSGNPCSNDSPFILTKTYTFPGFANYEVDIEFDFYEIDTWDGEKFEFYANDELLAMDHFVMDGQQYLQDSNITGINLQDNIRPETGYNRDQTYRYKLRAKLNSNAQVTLKFRTSLEFTDSLYANYWSKFNEGVDNESWGLDNVRVKLRETNKKFVCAMTGVEDASQMYCWGNVARSIPILSTSLYDMSKINTINKLFISQDGEKSNQMSYDEFFNDGKLFLKYPTYIGGFDYPFYFR</sequence>
<evidence type="ECO:0000313" key="2">
    <source>
        <dbReference type="Proteomes" id="UP000290870"/>
    </source>
</evidence>
<accession>A0A4Q0ZF66</accession>
<organism evidence="1 2">
    <name type="scientific">Arcobacter cloacae</name>
    <dbReference type="NCBI Taxonomy" id="1054034"/>
    <lineage>
        <taxon>Bacteria</taxon>
        <taxon>Pseudomonadati</taxon>
        <taxon>Campylobacterota</taxon>
        <taxon>Epsilonproteobacteria</taxon>
        <taxon>Campylobacterales</taxon>
        <taxon>Arcobacteraceae</taxon>
        <taxon>Arcobacter</taxon>
    </lineage>
</organism>
<dbReference type="PANTHER" id="PTHR39767:SF2">
    <property type="entry name" value="CHROMOSOME UNDETERMINED SCAFFOLD_1, WHOLE GENOME SHOTGUN SEQUENCE"/>
    <property type="match status" value="1"/>
</dbReference>
<evidence type="ECO:0000313" key="1">
    <source>
        <dbReference type="EMBL" id="RXJ85094.1"/>
    </source>
</evidence>
<gene>
    <name evidence="1" type="ORF">CRU90_03820</name>
</gene>
<protein>
    <submittedName>
        <fullName evidence="1">Uncharacterized protein</fullName>
    </submittedName>
</protein>
<proteinExistence type="predicted"/>
<comment type="caution">
    <text evidence="1">The sequence shown here is derived from an EMBL/GenBank/DDBJ whole genome shotgun (WGS) entry which is preliminary data.</text>
</comment>
<dbReference type="AlphaFoldDB" id="A0A4Q0ZF66"/>
<dbReference type="SUPFAM" id="SSF50985">
    <property type="entry name" value="RCC1/BLIP-II"/>
    <property type="match status" value="1"/>
</dbReference>
<reference evidence="1 2" key="1">
    <citation type="submission" date="2017-10" db="EMBL/GenBank/DDBJ databases">
        <title>Genomics of the genus Arcobacter.</title>
        <authorList>
            <person name="Perez-Cataluna A."/>
            <person name="Figueras M.J."/>
        </authorList>
    </citation>
    <scope>NUCLEOTIDE SEQUENCE [LARGE SCALE GENOMIC DNA]</scope>
    <source>
        <strain evidence="1 2">F26</strain>
    </source>
</reference>
<dbReference type="Gene3D" id="2.130.10.30">
    <property type="entry name" value="Regulator of chromosome condensation 1/beta-lactamase-inhibitor protein II"/>
    <property type="match status" value="1"/>
</dbReference>
<dbReference type="EMBL" id="PDJZ01000003">
    <property type="protein sequence ID" value="RXJ85094.1"/>
    <property type="molecule type" value="Genomic_DNA"/>
</dbReference>
<name>A0A4Q0ZF66_9BACT</name>
<dbReference type="PANTHER" id="PTHR39767">
    <property type="entry name" value="CALCIUM/CALMODULIN-BINDING MEMBRANE PROTEIN PCM4-RELATED"/>
    <property type="match status" value="1"/>
</dbReference>
<dbReference type="Proteomes" id="UP000290870">
    <property type="component" value="Unassembled WGS sequence"/>
</dbReference>